<feature type="region of interest" description="Disordered" evidence="1">
    <location>
        <begin position="103"/>
        <end position="122"/>
    </location>
</feature>
<dbReference type="EMBL" id="LKCM01000070">
    <property type="protein sequence ID" value="KPQ44580.1"/>
    <property type="molecule type" value="Genomic_DNA"/>
</dbReference>
<reference evidence="3 4" key="1">
    <citation type="submission" date="2015-09" db="EMBL/GenBank/DDBJ databases">
        <title>A metagenomics-based metabolic model of nitrate-dependent anaerobic oxidation of methane by Methanoperedens-like archaea.</title>
        <authorList>
            <person name="Arshad A."/>
            <person name="Speth D.R."/>
            <person name="De Graaf R.M."/>
            <person name="Op Den Camp H.J."/>
            <person name="Jetten M.S."/>
            <person name="Welte C.U."/>
        </authorList>
    </citation>
    <scope>NUCLEOTIDE SEQUENCE [LARGE SCALE GENOMIC DNA]</scope>
</reference>
<dbReference type="Pfam" id="PF02498">
    <property type="entry name" value="Bro-N"/>
    <property type="match status" value="1"/>
</dbReference>
<evidence type="ECO:0000256" key="1">
    <source>
        <dbReference type="SAM" id="MobiDB-lite"/>
    </source>
</evidence>
<proteinExistence type="predicted"/>
<evidence type="ECO:0000259" key="2">
    <source>
        <dbReference type="SMART" id="SM01040"/>
    </source>
</evidence>
<comment type="caution">
    <text evidence="3">The sequence shown here is derived from an EMBL/GenBank/DDBJ whole genome shotgun (WGS) entry which is preliminary data.</text>
</comment>
<dbReference type="AlphaFoldDB" id="A0A0P8E2M0"/>
<dbReference type="InterPro" id="IPR003497">
    <property type="entry name" value="BRO_N_domain"/>
</dbReference>
<protein>
    <recommendedName>
        <fullName evidence="2">Bro-N domain-containing protein</fullName>
    </recommendedName>
</protein>
<evidence type="ECO:0000313" key="4">
    <source>
        <dbReference type="Proteomes" id="UP000050360"/>
    </source>
</evidence>
<sequence length="122" mass="14083">MNVNLLYREMNMDSKDALVVFEGTKIRRIWHDEQWYFSVVDVIQAITDSGRPRKYWSDLKKKLIDEGFELSDKIGQLKVASTDGKKYETDCANTESMFRIIQSIPSPKAEPDGPGVDPYYGR</sequence>
<organism evidence="3 4">
    <name type="scientific">Candidatus Methanoperedens nitratireducens</name>
    <dbReference type="NCBI Taxonomy" id="1392998"/>
    <lineage>
        <taxon>Archaea</taxon>
        <taxon>Methanobacteriati</taxon>
        <taxon>Methanobacteriota</taxon>
        <taxon>Stenosarchaea group</taxon>
        <taxon>Methanomicrobia</taxon>
        <taxon>Methanosarcinales</taxon>
        <taxon>ANME-2 cluster</taxon>
        <taxon>Candidatus Methanoperedentaceae</taxon>
        <taxon>Candidatus Methanoperedens</taxon>
    </lineage>
</organism>
<evidence type="ECO:0000313" key="3">
    <source>
        <dbReference type="EMBL" id="KPQ44580.1"/>
    </source>
</evidence>
<dbReference type="SMART" id="SM01040">
    <property type="entry name" value="Bro-N"/>
    <property type="match status" value="1"/>
</dbReference>
<feature type="domain" description="Bro-N" evidence="2">
    <location>
        <begin position="25"/>
        <end position="111"/>
    </location>
</feature>
<dbReference type="Proteomes" id="UP000050360">
    <property type="component" value="Unassembled WGS sequence"/>
</dbReference>
<name>A0A0P8E2M0_9EURY</name>
<gene>
    <name evidence="3" type="ORF">MPEBLZ_00807</name>
</gene>
<accession>A0A0P8E2M0</accession>